<dbReference type="SUPFAM" id="SSF50630">
    <property type="entry name" value="Acid proteases"/>
    <property type="match status" value="1"/>
</dbReference>
<dbReference type="PROSITE" id="PS51767">
    <property type="entry name" value="PEPTIDASE_A1"/>
    <property type="match status" value="1"/>
</dbReference>
<dbReference type="GO" id="GO:0006508">
    <property type="term" value="P:proteolysis"/>
    <property type="evidence" value="ECO:0007669"/>
    <property type="project" value="UniProtKB-KW"/>
</dbReference>
<reference evidence="11" key="1">
    <citation type="submission" date="2016-04" db="EMBL/GenBank/DDBJ databases">
        <authorList>
            <person name="Nguyen H.D."/>
            <person name="Samba Siva P."/>
            <person name="Cullis J."/>
            <person name="Levesque C.A."/>
            <person name="Hambleton S."/>
        </authorList>
    </citation>
    <scope>NUCLEOTIDE SEQUENCE</scope>
    <source>
        <strain evidence="11">DAOMC 236416</strain>
    </source>
</reference>
<evidence type="ECO:0000256" key="3">
    <source>
        <dbReference type="ARBA" id="ARBA00022750"/>
    </source>
</evidence>
<feature type="region of interest" description="Disordered" evidence="8">
    <location>
        <begin position="452"/>
        <end position="519"/>
    </location>
</feature>
<feature type="signal peptide" evidence="10">
    <location>
        <begin position="1"/>
        <end position="15"/>
    </location>
</feature>
<dbReference type="PRINTS" id="PR00792">
    <property type="entry name" value="PEPSIN"/>
</dbReference>
<feature type="region of interest" description="Disordered" evidence="8">
    <location>
        <begin position="52"/>
        <end position="92"/>
    </location>
</feature>
<feature type="active site" evidence="5">
    <location>
        <position position="122"/>
    </location>
</feature>
<keyword evidence="4 7" id="KW-0378">Hydrolase</keyword>
<dbReference type="FunFam" id="2.40.70.10:FF:000115">
    <property type="entry name" value="Lysosomal aspartic protease"/>
    <property type="match status" value="1"/>
</dbReference>
<evidence type="ECO:0000313" key="11">
    <source>
        <dbReference type="EMBL" id="KAE8259874.1"/>
    </source>
</evidence>
<keyword evidence="9" id="KW-0812">Transmembrane</keyword>
<dbReference type="InterPro" id="IPR033121">
    <property type="entry name" value="PEPTIDASE_A1"/>
</dbReference>
<comment type="similarity">
    <text evidence="1 7">Belongs to the peptidase A1 family.</text>
</comment>
<evidence type="ECO:0000256" key="5">
    <source>
        <dbReference type="PIRSR" id="PIRSR601461-1"/>
    </source>
</evidence>
<accession>A0A177TIL0</accession>
<dbReference type="InterPro" id="IPR001969">
    <property type="entry name" value="Aspartic_peptidase_AS"/>
</dbReference>
<keyword evidence="12" id="KW-1185">Reference proteome</keyword>
<feature type="compositionally biased region" description="Basic and acidic residues" evidence="8">
    <location>
        <begin position="52"/>
        <end position="64"/>
    </location>
</feature>
<sequence>MRISACLLLASSAAAAAIAPQTNNGNVATPVVRRTSSGKGISLPIYRRQVGERSPNKVLDDARRQRQRIHNRYGNKSKKSSTRSSDEKKRGTVGIVGYGPDSFYFGQIAVGTPPQLLDISLDTGSSDFWIADSECTSSACQGAIPFNENDSSSLVRSNTPWSIEYGKGSASGTLAADTVSFAGYTVMNSTFALATQVSEVLNPPISGLIGLAWKSLSTTGATPFWQAVVEGGNVKDQVFSFQLARNNEADNLYTDEIPLNSGGVFTLGEIDTDQFDGQITWHTVPDRYIQRAGYWAIELESVTLQGRKAVTTGQFAVIDTGTTLIAGPPNLIAAFYDLIPNSQPIDGGFYVYPCDTNVQLSFTFDGTTYDVDSRDFNFGPVGQGYCVGSLFEEDLGTGAPSFIVGDTFLKNVYSAYRYNPPSVGFAKLRNGAAQLLPIPSGAANTAAAIPATRSADATPTTVPAVPLPTQTSRVNSSPTGLSGGSGLPDPSVVSGTSPATSLTFTSQGTGGPGSQGSGAAPRMGVGSLLTGSGAVAAALVAGAAVLLL</sequence>
<protein>
    <submittedName>
        <fullName evidence="11">Uncharacterized protein</fullName>
    </submittedName>
</protein>
<feature type="active site" evidence="5">
    <location>
        <position position="319"/>
    </location>
</feature>
<evidence type="ECO:0000256" key="1">
    <source>
        <dbReference type="ARBA" id="ARBA00007447"/>
    </source>
</evidence>
<reference evidence="11" key="2">
    <citation type="journal article" date="2019" name="IMA Fungus">
        <title>Genome sequencing and comparison of five Tilletia species to identify candidate genes for the detection of regulated species infecting wheat.</title>
        <authorList>
            <person name="Nguyen H.D.T."/>
            <person name="Sultana T."/>
            <person name="Kesanakurti P."/>
            <person name="Hambleton S."/>
        </authorList>
    </citation>
    <scope>NUCLEOTIDE SEQUENCE</scope>
    <source>
        <strain evidence="11">DAOMC 236416</strain>
    </source>
</reference>
<keyword evidence="6" id="KW-1015">Disulfide bond</keyword>
<evidence type="ECO:0000256" key="6">
    <source>
        <dbReference type="PIRSR" id="PIRSR601461-2"/>
    </source>
</evidence>
<feature type="chain" id="PRO_5043556792" evidence="10">
    <location>
        <begin position="16"/>
        <end position="548"/>
    </location>
</feature>
<name>A0A177TIL0_9BASI</name>
<evidence type="ECO:0000256" key="2">
    <source>
        <dbReference type="ARBA" id="ARBA00022670"/>
    </source>
</evidence>
<comment type="caution">
    <text evidence="11">The sequence shown here is derived from an EMBL/GenBank/DDBJ whole genome shotgun (WGS) entry which is preliminary data.</text>
</comment>
<dbReference type="AlphaFoldDB" id="A0A177TIL0"/>
<dbReference type="GO" id="GO:0004190">
    <property type="term" value="F:aspartic-type endopeptidase activity"/>
    <property type="evidence" value="ECO:0007669"/>
    <property type="project" value="UniProtKB-KW"/>
</dbReference>
<organism evidence="11 12">
    <name type="scientific">Tilletia indica</name>
    <dbReference type="NCBI Taxonomy" id="43049"/>
    <lineage>
        <taxon>Eukaryota</taxon>
        <taxon>Fungi</taxon>
        <taxon>Dikarya</taxon>
        <taxon>Basidiomycota</taxon>
        <taxon>Ustilaginomycotina</taxon>
        <taxon>Exobasidiomycetes</taxon>
        <taxon>Tilletiales</taxon>
        <taxon>Tilletiaceae</taxon>
        <taxon>Tilletia</taxon>
    </lineage>
</organism>
<evidence type="ECO:0000256" key="10">
    <source>
        <dbReference type="SAM" id="SignalP"/>
    </source>
</evidence>
<keyword evidence="9" id="KW-0472">Membrane</keyword>
<gene>
    <name evidence="11" type="ORF">A4X13_0g726</name>
</gene>
<evidence type="ECO:0000256" key="7">
    <source>
        <dbReference type="RuleBase" id="RU000454"/>
    </source>
</evidence>
<feature type="transmembrane region" description="Helical" evidence="9">
    <location>
        <begin position="525"/>
        <end position="547"/>
    </location>
</feature>
<keyword evidence="2 7" id="KW-0645">Protease</keyword>
<dbReference type="Gene3D" id="2.40.70.10">
    <property type="entry name" value="Acid Proteases"/>
    <property type="match status" value="2"/>
</dbReference>
<dbReference type="InterPro" id="IPR034164">
    <property type="entry name" value="Pepsin-like_dom"/>
</dbReference>
<evidence type="ECO:0000256" key="9">
    <source>
        <dbReference type="SAM" id="Phobius"/>
    </source>
</evidence>
<dbReference type="EMBL" id="LWDF02000024">
    <property type="protein sequence ID" value="KAE8259874.1"/>
    <property type="molecule type" value="Genomic_DNA"/>
</dbReference>
<proteinExistence type="inferred from homology"/>
<keyword evidence="9" id="KW-1133">Transmembrane helix</keyword>
<evidence type="ECO:0000256" key="4">
    <source>
        <dbReference type="ARBA" id="ARBA00022801"/>
    </source>
</evidence>
<dbReference type="InterPro" id="IPR021109">
    <property type="entry name" value="Peptidase_aspartic_dom_sf"/>
</dbReference>
<dbReference type="PANTHER" id="PTHR47966">
    <property type="entry name" value="BETA-SITE APP-CLEAVING ENZYME, ISOFORM A-RELATED"/>
    <property type="match status" value="1"/>
</dbReference>
<dbReference type="InterPro" id="IPR001461">
    <property type="entry name" value="Aspartic_peptidase_A1"/>
</dbReference>
<feature type="compositionally biased region" description="Basic residues" evidence="8">
    <location>
        <begin position="65"/>
        <end position="81"/>
    </location>
</feature>
<dbReference type="Pfam" id="PF00026">
    <property type="entry name" value="Asp"/>
    <property type="match status" value="1"/>
</dbReference>
<feature type="disulfide bond" evidence="6">
    <location>
        <begin position="135"/>
        <end position="140"/>
    </location>
</feature>
<keyword evidence="3 7" id="KW-0064">Aspartyl protease</keyword>
<dbReference type="PANTHER" id="PTHR47966:SF57">
    <property type="entry name" value="PEPTIDASE A1 DOMAIN-CONTAINING PROTEIN"/>
    <property type="match status" value="1"/>
</dbReference>
<dbReference type="PROSITE" id="PS00141">
    <property type="entry name" value="ASP_PROTEASE"/>
    <property type="match status" value="1"/>
</dbReference>
<dbReference type="CDD" id="cd05471">
    <property type="entry name" value="pepsin_like"/>
    <property type="match status" value="1"/>
</dbReference>
<evidence type="ECO:0000313" key="12">
    <source>
        <dbReference type="Proteomes" id="UP000077521"/>
    </source>
</evidence>
<evidence type="ECO:0000256" key="8">
    <source>
        <dbReference type="SAM" id="MobiDB-lite"/>
    </source>
</evidence>
<keyword evidence="10" id="KW-0732">Signal</keyword>
<dbReference type="Proteomes" id="UP000077521">
    <property type="component" value="Unassembled WGS sequence"/>
</dbReference>
<feature type="compositionally biased region" description="Low complexity" evidence="8">
    <location>
        <begin position="452"/>
        <end position="469"/>
    </location>
</feature>